<evidence type="ECO:0000256" key="13">
    <source>
        <dbReference type="ARBA" id="ARBA00022989"/>
    </source>
</evidence>
<keyword evidence="14" id="KW-0408">Iron</keyword>
<evidence type="ECO:0000256" key="1">
    <source>
        <dbReference type="ARBA" id="ARBA00001971"/>
    </source>
</evidence>
<evidence type="ECO:0000256" key="5">
    <source>
        <dbReference type="ARBA" id="ARBA00011558"/>
    </source>
</evidence>
<dbReference type="Proteomes" id="UP001156641">
    <property type="component" value="Unassembled WGS sequence"/>
</dbReference>
<evidence type="ECO:0000256" key="3">
    <source>
        <dbReference type="ARBA" id="ARBA00004141"/>
    </source>
</evidence>
<evidence type="ECO:0000256" key="9">
    <source>
        <dbReference type="ARBA" id="ARBA00022617"/>
    </source>
</evidence>
<comment type="subunit">
    <text evidence="5">Part of an enzyme complex containing four subunits: a flavoprotein, an iron-sulfur protein, plus two membrane-anchoring proteins, SdhC and SdhD.</text>
</comment>
<evidence type="ECO:0000256" key="14">
    <source>
        <dbReference type="ARBA" id="ARBA00023004"/>
    </source>
</evidence>
<comment type="caution">
    <text evidence="17">The sequence shown here is derived from an EMBL/GenBank/DDBJ whole genome shotgun (WGS) entry which is preliminary data.</text>
</comment>
<evidence type="ECO:0000256" key="8">
    <source>
        <dbReference type="ARBA" id="ARBA00022532"/>
    </source>
</evidence>
<evidence type="ECO:0000256" key="12">
    <source>
        <dbReference type="ARBA" id="ARBA00022982"/>
    </source>
</evidence>
<evidence type="ECO:0000256" key="11">
    <source>
        <dbReference type="ARBA" id="ARBA00022723"/>
    </source>
</evidence>
<feature type="transmembrane region" description="Helical" evidence="16">
    <location>
        <begin position="76"/>
        <end position="100"/>
    </location>
</feature>
<keyword evidence="18" id="KW-1185">Reference proteome</keyword>
<dbReference type="InterPro" id="IPR034804">
    <property type="entry name" value="SQR/QFR_C/D"/>
</dbReference>
<evidence type="ECO:0000256" key="16">
    <source>
        <dbReference type="SAM" id="Phobius"/>
    </source>
</evidence>
<comment type="cofactor">
    <cofactor evidence="1">
        <name>heme</name>
        <dbReference type="ChEBI" id="CHEBI:30413"/>
    </cofactor>
</comment>
<evidence type="ECO:0000313" key="17">
    <source>
        <dbReference type="EMBL" id="GLR65545.1"/>
    </source>
</evidence>
<dbReference type="CDD" id="cd03495">
    <property type="entry name" value="SQR_TypeC_SdhD_like"/>
    <property type="match status" value="1"/>
</dbReference>
<dbReference type="Gene3D" id="1.20.1300.10">
    <property type="entry name" value="Fumarate reductase/succinate dehydrogenase, transmembrane subunit"/>
    <property type="match status" value="1"/>
</dbReference>
<evidence type="ECO:0000256" key="15">
    <source>
        <dbReference type="ARBA" id="ARBA00023136"/>
    </source>
</evidence>
<keyword evidence="9" id="KW-0349">Heme</keyword>
<keyword evidence="13 16" id="KW-1133">Transmembrane helix</keyword>
<protein>
    <recommendedName>
        <fullName evidence="6">Succinate dehydrogenase hydrophobic membrane anchor subunit</fullName>
    </recommendedName>
</protein>
<dbReference type="Pfam" id="PF01127">
    <property type="entry name" value="Sdh_cyt"/>
    <property type="match status" value="1"/>
</dbReference>
<evidence type="ECO:0000313" key="18">
    <source>
        <dbReference type="Proteomes" id="UP001156641"/>
    </source>
</evidence>
<feature type="transmembrane region" description="Helical" evidence="16">
    <location>
        <begin position="112"/>
        <end position="133"/>
    </location>
</feature>
<name>A0ABQ5ZZ93_9PROT</name>
<dbReference type="NCBIfam" id="TIGR02968">
    <property type="entry name" value="succ_dehyd_anc"/>
    <property type="match status" value="1"/>
</dbReference>
<dbReference type="SUPFAM" id="SSF81343">
    <property type="entry name" value="Fumarate reductase respiratory complex transmembrane subunits"/>
    <property type="match status" value="1"/>
</dbReference>
<keyword evidence="11" id="KW-0479">Metal-binding</keyword>
<dbReference type="EMBL" id="BSOS01000005">
    <property type="protein sequence ID" value="GLR65545.1"/>
    <property type="molecule type" value="Genomic_DNA"/>
</dbReference>
<dbReference type="InterPro" id="IPR000701">
    <property type="entry name" value="SuccDH_FuR_B_TM-su"/>
</dbReference>
<comment type="subcellular location">
    <subcellularLocation>
        <location evidence="3">Membrane</location>
        <topology evidence="3">Multi-pass membrane protein</topology>
    </subcellularLocation>
</comment>
<keyword evidence="7" id="KW-0813">Transport</keyword>
<evidence type="ECO:0000256" key="4">
    <source>
        <dbReference type="ARBA" id="ARBA00005163"/>
    </source>
</evidence>
<keyword evidence="8" id="KW-0816">Tricarboxylic acid cycle</keyword>
<keyword evidence="12" id="KW-0249">Electron transport</keyword>
<evidence type="ECO:0000256" key="7">
    <source>
        <dbReference type="ARBA" id="ARBA00022448"/>
    </source>
</evidence>
<gene>
    <name evidence="17" type="ORF">GCM10010909_02230</name>
</gene>
<evidence type="ECO:0000256" key="10">
    <source>
        <dbReference type="ARBA" id="ARBA00022692"/>
    </source>
</evidence>
<sequence length="137" mass="14817">MVNDMNKDSAPSIDIMRSQLGRARGLGAAKSGLHHWWTQRVTAMALLPLSLYFVLSVLMLAGAGRAQMAAYIGEPWNTVLFLCLIAALFSHLSLGMQVVIEDYVRSDAKRMVTLLVVKGGIVVLALACAVSVLKLAF</sequence>
<accession>A0ABQ5ZZ93</accession>
<proteinExistence type="predicted"/>
<evidence type="ECO:0000256" key="2">
    <source>
        <dbReference type="ARBA" id="ARBA00004050"/>
    </source>
</evidence>
<organism evidence="17 18">
    <name type="scientific">Acidocella aquatica</name>
    <dbReference type="NCBI Taxonomy" id="1922313"/>
    <lineage>
        <taxon>Bacteria</taxon>
        <taxon>Pseudomonadati</taxon>
        <taxon>Pseudomonadota</taxon>
        <taxon>Alphaproteobacteria</taxon>
        <taxon>Acetobacterales</taxon>
        <taxon>Acidocellaceae</taxon>
        <taxon>Acidocella</taxon>
    </lineage>
</organism>
<reference evidence="18" key="1">
    <citation type="journal article" date="2019" name="Int. J. Syst. Evol. Microbiol.">
        <title>The Global Catalogue of Microorganisms (GCM) 10K type strain sequencing project: providing services to taxonomists for standard genome sequencing and annotation.</title>
        <authorList>
            <consortium name="The Broad Institute Genomics Platform"/>
            <consortium name="The Broad Institute Genome Sequencing Center for Infectious Disease"/>
            <person name="Wu L."/>
            <person name="Ma J."/>
        </authorList>
    </citation>
    <scope>NUCLEOTIDE SEQUENCE [LARGE SCALE GENOMIC DNA]</scope>
    <source>
        <strain evidence="18">NBRC 112502</strain>
    </source>
</reference>
<keyword evidence="10 16" id="KW-0812">Transmembrane</keyword>
<feature type="transmembrane region" description="Helical" evidence="16">
    <location>
        <begin position="41"/>
        <end position="64"/>
    </location>
</feature>
<keyword evidence="15 16" id="KW-0472">Membrane</keyword>
<comment type="pathway">
    <text evidence="4">Carbohydrate metabolism; tricarboxylic acid cycle.</text>
</comment>
<comment type="function">
    <text evidence="2">Membrane-anchoring subunit of succinate dehydrogenase (SDH).</text>
</comment>
<evidence type="ECO:0000256" key="6">
    <source>
        <dbReference type="ARBA" id="ARBA00019425"/>
    </source>
</evidence>
<dbReference type="InterPro" id="IPR014312">
    <property type="entry name" value="Succ_DH_anchor"/>
</dbReference>